<dbReference type="RefSeq" id="WP_013553849.1">
    <property type="nucleotide sequence ID" value="NC_014935.1"/>
</dbReference>
<reference evidence="1 2" key="1">
    <citation type="journal article" date="2011" name="Stand. Genomic Sci.">
        <title>Complete genome sequence of Nitratifractor salsuginis type strain (E9I37-1).</title>
        <authorList>
            <person name="Anderson I."/>
            <person name="Sikorski J."/>
            <person name="Zeytun A."/>
            <person name="Nolan M."/>
            <person name="Lapidus A."/>
            <person name="Lucas S."/>
            <person name="Hammon N."/>
            <person name="Deshpande S."/>
            <person name="Cheng J.F."/>
            <person name="Tapia R."/>
            <person name="Han C."/>
            <person name="Goodwin L."/>
            <person name="Pitluck S."/>
            <person name="Liolios K."/>
            <person name="Pagani I."/>
            <person name="Ivanova N."/>
            <person name="Huntemann M."/>
            <person name="Mavromatis K."/>
            <person name="Ovchinikova G."/>
            <person name="Pati A."/>
            <person name="Chen A."/>
            <person name="Palaniappan K."/>
            <person name="Land M."/>
            <person name="Hauser L."/>
            <person name="Brambilla E.M."/>
            <person name="Ngatchou-Djao O.D."/>
            <person name="Rohde M."/>
            <person name="Tindall B.J."/>
            <person name="Goker M."/>
            <person name="Detter J.C."/>
            <person name="Woyke T."/>
            <person name="Bristow J."/>
            <person name="Eisen J.A."/>
            <person name="Markowitz V."/>
            <person name="Hugenholtz P."/>
            <person name="Klenk H.P."/>
            <person name="Kyrpides N.C."/>
        </authorList>
    </citation>
    <scope>NUCLEOTIDE SEQUENCE [LARGE SCALE GENOMIC DNA]</scope>
    <source>
        <strain evidence="2">DSM 16511 / JCM 12458 / E9I37-1</strain>
    </source>
</reference>
<dbReference type="HOGENOM" id="CLU_1000508_0_0_7"/>
<dbReference type="Proteomes" id="UP000008633">
    <property type="component" value="Chromosome"/>
</dbReference>
<accession>E6X311</accession>
<organism evidence="1 2">
    <name type="scientific">Nitratifractor salsuginis (strain DSM 16511 / JCM 12458 / E9I37-1)</name>
    <dbReference type="NCBI Taxonomy" id="749222"/>
    <lineage>
        <taxon>Bacteria</taxon>
        <taxon>Pseudomonadati</taxon>
        <taxon>Campylobacterota</taxon>
        <taxon>Epsilonproteobacteria</taxon>
        <taxon>Campylobacterales</taxon>
        <taxon>Sulfurovaceae</taxon>
        <taxon>Nitratifractor</taxon>
    </lineage>
</organism>
<protein>
    <submittedName>
        <fullName evidence="1">Uncharacterized protein</fullName>
    </submittedName>
</protein>
<evidence type="ECO:0000313" key="2">
    <source>
        <dbReference type="Proteomes" id="UP000008633"/>
    </source>
</evidence>
<dbReference type="KEGG" id="nsa:Nitsa_0895"/>
<proteinExistence type="predicted"/>
<evidence type="ECO:0000313" key="1">
    <source>
        <dbReference type="EMBL" id="ADV46155.1"/>
    </source>
</evidence>
<name>E6X311_NITSE</name>
<reference evidence="2" key="2">
    <citation type="submission" date="2011-01" db="EMBL/GenBank/DDBJ databases">
        <title>The complete genome of Nitratifractor salsuginis DSM 16511.</title>
        <authorList>
            <consortium name="US DOE Joint Genome Institute (JGI-PGF)"/>
            <person name="Lucas S."/>
            <person name="Copeland A."/>
            <person name="Lapidus A."/>
            <person name="Bruce D."/>
            <person name="Goodwin L."/>
            <person name="Pitluck S."/>
            <person name="Kyrpides N."/>
            <person name="Mavromatis K."/>
            <person name="Ivanova N."/>
            <person name="Mikhailova N."/>
            <person name="Zeytun A."/>
            <person name="Detter J.C."/>
            <person name="Tapia R."/>
            <person name="Han C."/>
            <person name="Land M."/>
            <person name="Hauser L."/>
            <person name="Markowitz V."/>
            <person name="Cheng J.-F."/>
            <person name="Hugenholtz P."/>
            <person name="Woyke T."/>
            <person name="Wu D."/>
            <person name="Tindall B."/>
            <person name="Schuetze A."/>
            <person name="Brambilla E."/>
            <person name="Klenk H.-P."/>
            <person name="Eisen J.A."/>
        </authorList>
    </citation>
    <scope>NUCLEOTIDE SEQUENCE [LARGE SCALE GENOMIC DNA]</scope>
    <source>
        <strain evidence="2">DSM 16511 / JCM 12458 / E9I37-1</strain>
    </source>
</reference>
<dbReference type="EMBL" id="CP002452">
    <property type="protein sequence ID" value="ADV46155.1"/>
    <property type="molecule type" value="Genomic_DNA"/>
</dbReference>
<dbReference type="AlphaFoldDB" id="E6X311"/>
<sequence>MRIWLTGIFLTVSVSVFLLGGNTLSNGATPSPAAQAKRAKTTEGIDWNDPAAVAALRQVLSRDALSRVRRYALSHRMGFRSRDLTHWIAGIYFAREGGRDVAWVVAASKPRRNFECHACYPKLSILVYAQAAPNRWQLTGQGYETFESSYGWGNAPDEKNMALVHIAPDKVALAVRSSFFNMGWEEDYYALYRVERDRGHQILFTQIHTDNKAADSKPFTDWSTELRLRPSKESPWCEIYLKRRGIDEGRPMDQTVVYRYSNGSYRPIGDDPVMKWRR</sequence>
<keyword evidence="2" id="KW-1185">Reference proteome</keyword>
<gene>
    <name evidence="1" type="ordered locus">Nitsa_0895</name>
</gene>